<feature type="compositionally biased region" description="Basic and acidic residues" evidence="10">
    <location>
        <begin position="2709"/>
        <end position="2718"/>
    </location>
</feature>
<feature type="compositionally biased region" description="Polar residues" evidence="10">
    <location>
        <begin position="2772"/>
        <end position="2781"/>
    </location>
</feature>
<evidence type="ECO:0000256" key="3">
    <source>
        <dbReference type="ARBA" id="ARBA00022554"/>
    </source>
</evidence>
<name>Q23FC2_TETTS</name>
<evidence type="ECO:0000256" key="2">
    <source>
        <dbReference type="ARBA" id="ARBA00005462"/>
    </source>
</evidence>
<reference evidence="12" key="1">
    <citation type="journal article" date="2006" name="PLoS Biol.">
        <title>Macronuclear genome sequence of the ciliate Tetrahymena thermophila, a model eukaryote.</title>
        <authorList>
            <person name="Eisen J.A."/>
            <person name="Coyne R.S."/>
            <person name="Wu M."/>
            <person name="Wu D."/>
            <person name="Thiagarajan M."/>
            <person name="Wortman J.R."/>
            <person name="Badger J.H."/>
            <person name="Ren Q."/>
            <person name="Amedeo P."/>
            <person name="Jones K.M."/>
            <person name="Tallon L.J."/>
            <person name="Delcher A.L."/>
            <person name="Salzberg S.L."/>
            <person name="Silva J.C."/>
            <person name="Haas B.J."/>
            <person name="Majoros W.H."/>
            <person name="Farzad M."/>
            <person name="Carlton J.M."/>
            <person name="Smith R.K. Jr."/>
            <person name="Garg J."/>
            <person name="Pearlman R.E."/>
            <person name="Karrer K.M."/>
            <person name="Sun L."/>
            <person name="Manning G."/>
            <person name="Elde N.C."/>
            <person name="Turkewitz A.P."/>
            <person name="Asai D.J."/>
            <person name="Wilkes D.E."/>
            <person name="Wang Y."/>
            <person name="Cai H."/>
            <person name="Collins K."/>
            <person name="Stewart B.A."/>
            <person name="Lee S.R."/>
            <person name="Wilamowska K."/>
            <person name="Weinberg Z."/>
            <person name="Ruzzo W.L."/>
            <person name="Wloga D."/>
            <person name="Gaertig J."/>
            <person name="Frankel J."/>
            <person name="Tsao C.-C."/>
            <person name="Gorovsky M.A."/>
            <person name="Keeling P.J."/>
            <person name="Waller R.F."/>
            <person name="Patron N.J."/>
            <person name="Cherry J.M."/>
            <person name="Stover N.A."/>
            <person name="Krieger C.J."/>
            <person name="del Toro C."/>
            <person name="Ryder H.F."/>
            <person name="Williamson S.C."/>
            <person name="Barbeau R.A."/>
            <person name="Hamilton E.P."/>
            <person name="Orias E."/>
        </authorList>
    </citation>
    <scope>NUCLEOTIDE SEQUENCE [LARGE SCALE GENOMIC DNA]</scope>
    <source>
        <strain evidence="12">SB210</strain>
    </source>
</reference>
<dbReference type="STRING" id="312017.Q23FC2"/>
<comment type="subcellular location">
    <subcellularLocation>
        <location evidence="1">Vacuole membrane</location>
        <topology evidence="1">Lipid-anchor</topology>
    </subcellularLocation>
</comment>
<evidence type="ECO:0000256" key="8">
    <source>
        <dbReference type="PROSITE-ProRule" id="PRU00259"/>
    </source>
</evidence>
<keyword evidence="4" id="KW-0677">Repeat</keyword>
<keyword evidence="6" id="KW-0449">Lipoprotein</keyword>
<feature type="compositionally biased region" description="Polar residues" evidence="10">
    <location>
        <begin position="2658"/>
        <end position="2673"/>
    </location>
</feature>
<dbReference type="Proteomes" id="UP000009168">
    <property type="component" value="Unassembled WGS sequence"/>
</dbReference>
<feature type="region of interest" description="Disordered" evidence="10">
    <location>
        <begin position="2772"/>
        <end position="2801"/>
    </location>
</feature>
<feature type="repeat" description="ARM" evidence="8">
    <location>
        <begin position="408"/>
        <end position="442"/>
    </location>
</feature>
<feature type="region of interest" description="Disordered" evidence="10">
    <location>
        <begin position="2686"/>
        <end position="2734"/>
    </location>
</feature>
<evidence type="ECO:0000256" key="4">
    <source>
        <dbReference type="ARBA" id="ARBA00022737"/>
    </source>
</evidence>
<gene>
    <name evidence="11" type="ORF">TTHERM_00378950</name>
</gene>
<protein>
    <recommendedName>
        <fullName evidence="7">Vacuolar protein 8</fullName>
    </recommendedName>
</protein>
<dbReference type="PANTHER" id="PTHR47249">
    <property type="entry name" value="VACUOLAR PROTEIN 8"/>
    <property type="match status" value="1"/>
</dbReference>
<dbReference type="eggNOG" id="ENOG502SMM4">
    <property type="taxonomic scope" value="Eukaryota"/>
</dbReference>
<dbReference type="SUPFAM" id="SSF48371">
    <property type="entry name" value="ARM repeat"/>
    <property type="match status" value="4"/>
</dbReference>
<accession>Q23FC2</accession>
<evidence type="ECO:0000256" key="5">
    <source>
        <dbReference type="ARBA" id="ARBA00023136"/>
    </source>
</evidence>
<evidence type="ECO:0000256" key="9">
    <source>
        <dbReference type="SAM" id="Coils"/>
    </source>
</evidence>
<organism evidence="11 12">
    <name type="scientific">Tetrahymena thermophila (strain SB210)</name>
    <dbReference type="NCBI Taxonomy" id="312017"/>
    <lineage>
        <taxon>Eukaryota</taxon>
        <taxon>Sar</taxon>
        <taxon>Alveolata</taxon>
        <taxon>Ciliophora</taxon>
        <taxon>Intramacronucleata</taxon>
        <taxon>Oligohymenophorea</taxon>
        <taxon>Hymenostomatida</taxon>
        <taxon>Tetrahymenina</taxon>
        <taxon>Tetrahymenidae</taxon>
        <taxon>Tetrahymena</taxon>
    </lineage>
</organism>
<dbReference type="PROSITE" id="PS50176">
    <property type="entry name" value="ARM_REPEAT"/>
    <property type="match status" value="1"/>
</dbReference>
<feature type="coiled-coil region" evidence="9">
    <location>
        <begin position="2611"/>
        <end position="2642"/>
    </location>
</feature>
<feature type="region of interest" description="Disordered" evidence="10">
    <location>
        <begin position="2652"/>
        <end position="2673"/>
    </location>
</feature>
<feature type="compositionally biased region" description="Low complexity" evidence="10">
    <location>
        <begin position="2782"/>
        <end position="2801"/>
    </location>
</feature>
<dbReference type="GO" id="GO:0005774">
    <property type="term" value="C:vacuolar membrane"/>
    <property type="evidence" value="ECO:0007669"/>
    <property type="project" value="UniProtKB-SubCell"/>
</dbReference>
<evidence type="ECO:0000256" key="7">
    <source>
        <dbReference type="ARBA" id="ARBA00026209"/>
    </source>
</evidence>
<comment type="similarity">
    <text evidence="2">Belongs to the beta-catenin family.</text>
</comment>
<dbReference type="HOGENOM" id="CLU_338471_0_0_1"/>
<dbReference type="PANTHER" id="PTHR47249:SF1">
    <property type="entry name" value="VACUOLAR PROTEIN 8"/>
    <property type="match status" value="1"/>
</dbReference>
<dbReference type="SMART" id="SM00185">
    <property type="entry name" value="ARM"/>
    <property type="match status" value="4"/>
</dbReference>
<keyword evidence="9" id="KW-0175">Coiled coil</keyword>
<dbReference type="GeneID" id="7828292"/>
<evidence type="ECO:0000256" key="6">
    <source>
        <dbReference type="ARBA" id="ARBA00023288"/>
    </source>
</evidence>
<dbReference type="KEGG" id="tet:TTHERM_00378950"/>
<keyword evidence="12" id="KW-1185">Reference proteome</keyword>
<dbReference type="RefSeq" id="XP_001015476.2">
    <property type="nucleotide sequence ID" value="XM_001015476.2"/>
</dbReference>
<dbReference type="Gene3D" id="1.25.10.10">
    <property type="entry name" value="Leucine-rich Repeat Variant"/>
    <property type="match status" value="4"/>
</dbReference>
<evidence type="ECO:0000313" key="12">
    <source>
        <dbReference type="Proteomes" id="UP000009168"/>
    </source>
</evidence>
<dbReference type="InterPro" id="IPR000225">
    <property type="entry name" value="Armadillo"/>
</dbReference>
<dbReference type="GO" id="GO:0043495">
    <property type="term" value="F:protein-membrane adaptor activity"/>
    <property type="evidence" value="ECO:0007669"/>
    <property type="project" value="InterPro"/>
</dbReference>
<dbReference type="InterPro" id="IPR011989">
    <property type="entry name" value="ARM-like"/>
</dbReference>
<evidence type="ECO:0000256" key="10">
    <source>
        <dbReference type="SAM" id="MobiDB-lite"/>
    </source>
</evidence>
<dbReference type="EMBL" id="GG662706">
    <property type="protein sequence ID" value="EAR95231.2"/>
    <property type="molecule type" value="Genomic_DNA"/>
</dbReference>
<dbReference type="InterPro" id="IPR016024">
    <property type="entry name" value="ARM-type_fold"/>
</dbReference>
<dbReference type="OrthoDB" id="293959at2759"/>
<feature type="compositionally biased region" description="Polar residues" evidence="10">
    <location>
        <begin position="2694"/>
        <end position="2708"/>
    </location>
</feature>
<evidence type="ECO:0000256" key="1">
    <source>
        <dbReference type="ARBA" id="ARBA00004592"/>
    </source>
</evidence>
<proteinExistence type="inferred from homology"/>
<feature type="compositionally biased region" description="Polar residues" evidence="10">
    <location>
        <begin position="2723"/>
        <end position="2734"/>
    </location>
</feature>
<evidence type="ECO:0000313" key="11">
    <source>
        <dbReference type="EMBL" id="EAR95231.2"/>
    </source>
</evidence>
<keyword evidence="5" id="KW-0472">Membrane</keyword>
<dbReference type="InterPro" id="IPR045156">
    <property type="entry name" value="Vac8"/>
</dbReference>
<keyword evidence="3" id="KW-0926">Vacuole</keyword>
<dbReference type="GO" id="GO:0071562">
    <property type="term" value="P:nucleus-vacuole junction assembly"/>
    <property type="evidence" value="ECO:0007669"/>
    <property type="project" value="InterPro"/>
</dbReference>
<sequence length="3010" mass="355400">MFKDQNDIFIEIKKRPAEKTLSFSELAQLREVPYKYFKSEPIFLQLLNQYCRDSKFQIRVCERSFILTTIVPLMQKDNPLEVIQGASECLALLSQNSETHEKILKSGALKTIAMLIKDNLHHKITKNCIQIFSNLCRDVNNFYEFLSHQLQRILVCQYLDQVDFETQKYILQILISLCTEHPDNLYSEDMKIILKKQKYCAPLARAIVSPNQEVSLHSITLFKIFIENDSNIKKLQKFDLAPRILQAYRLFRSQPNNQQIIRAILEFMEQMLQHPEYYKILQEEIYIQIVKEAQFIDNFEIQYRSLSCLTKLSEGIDTQTKLIDLGVLNSMCDILRQNKEIKLRRQALKFISNLSFNPFCIQLLVYQEIIDLIIIQINSTDRDSRIKSVITISNLSVAPNFHKKLQNINIKSLIHIFEQSDTSIEVMRAAANTLANISLDHAYQVHFLRDPEKSILLNLIKTQEDIQLLKSIIIIFSNVVSNQTLSIISEELLDIFIKLYLNNRIYYENDIRGYISKVISKFCISPECRKTIISKKVMKRIIDDIYSSRNETKKQLLISLMTMIYCSKDMHTEFFESNGIDCLLSFLNRQDSFQIYLAFKCFTLLSRWEKNIDIITTDDICSRISKNSLIRERRILKEGLRFFINIMIYKRQEKEIVNRLCWLINEGLRNKDDPECLKLSLFALMIVSEQMKYHRKLITHTTLLQNLSIQTQEDLNQFTDFFSKIMMNLSLNPDCHEVLLEKKFIQLTKEICLNLKEKDEFMMMNNYSYLLTFACQMLKIDNIAFHLKELFKQGIVQILYTILQQSYEFMFHEIIEAFNIILAESESYPDSLFETIQKLADDTYMIQDNDTVYMRIYILMSLSKKPQSRDYFKSSNVVKLIKKFLMNYKDWSLNIVPNCCTLLANISKQPELLKQILDENLINLIFKIWSEKQIISFTDLVRLLAQITSLPLFNSSTLDEQIYPFVFNFLYQQISEKKPNNSLVNASLLCVLNMTKSDFGLAKAVSQSKTIQLVKTIIQRSEQDIQLLQRKSFYNQLMICVLMASNLLIDSEFAQKNKQDILDILNCMHNNVTCTKFMNLQINTGFLKILHNLVIQNYALKNEPAVRKSIELAYQLFNEISDIQCQTFILNIMNHLLQDKSFFESFKENQILMTKISDQFLTTLITPQNQDTKFRFSLYTFLTNVSYYENSIEFFESFLNLEEFVQKFKTLFQDSNKAEQEALLCFLANLCNIKEVQNLLLKHNKVMQLIKEILIEHRFDSLTWTSIRLLGNISANPDYHFFIAQEDILKCLYNVFIYQKTSLHMKEKIQGLLANVTFTKKVHEIMIKNDCMKIFELILNKEDQLQDTQQNHMIISMIQLGLNHKNFHMLENDINLVNSLSMVNECEKPLQVRLLQIATFYILDNSQDTTQNRESKLMNKLDISREIMSYIKMNLETRSAYFIRHLGRILSELTSWEHFSQIQLDYTKLTVQIINIIIFFDNIDQKLSYFQVFKKMTSSEYYFNNTSNLSEQLTKLLKFNQIIISKLESAQPKTIQEQNRIKGEQFIVLFLQLLSNCSLFGAQNQEVAQFLISQQIDEFITLSLRLGKIKSYNILAQVICTLSNFYQNEQILKSCYSYANLFSQLQIKYKKYIQFNKEFEYYLAGLISVVLKIKKYKFTDVVQKSSANFDENVTNEQIEDGDKNKDTQKVFVQQIQNLLRIQQGNMNLNGSNLNKSVSIMSNESDIKNAPLDNDENKFIFSFFIMILKKGAERTRNDILSELRQKGESQTLQCIANVCSLQENHKLILSTKIPEYLFNYLSNEKSITFPFYSYALAGFLHIARGKEIYSRIKSEDIFIWFKMVVQQYDRSYVEKSLIAVINMIEYAKFEDYQIYVEDIIEFVTLKIISVCQVNDPLLDRALILIQKIIKIKTLKYKISKSEVLFQELFKFLLEQKLSDENNFEGYFKIWEVLQNFFDSRECLSQILKYGLVKIIKMQLNYYQDYDLFYEEVKQQKKNEKKNQNSFNFIIERIKLLGLILDCVNSIFQKDQPQYNQNQMKFKLVYSKEKNVSESNDRIVNIHFYSIYEVLKKIEPQLKDEKISKFILIISHLLLNMSKVLIRVNEGSCLPIVKFIMEMMKSFELNDSTFRLMDKLTIRQCIFQTLNILLEKYEPEMQPHLEEILNLMINNMGNEYKVIEDQKSLDLNLVASRYRQVYVNFLNIITKVDFKQIKEQAVIRLAKKIFQIIQQNQDHFQHDSMIRFFFLVFIKKFLLSIDIRNQKELIDSYNEMIEYLNSYIEFFNIYLKRLIDSIDRNLFTQNSDYSSLHNQYNEEQDRESQLTTQLFMQELDMNNLILVFETLILLVYFTEFPSMLSSEQNIKPSDIIQTSFICCIRILEFEEKLNSFTDSEQKEKFLEERRIKQNELNSILKVNVIFINQLSYFQKLQNSLLDQQNIKILINGLIKKKKTIQMFCYNTLTNFAEINGLIYLKNLMLELDVLIKETNQQMIKQEIKIDIEPLIALLEHVFQVLLDVENNQMLSSLKFMKEQPQIDTQNAKNVIIEFITDLVLEKGGIVISQNLYNILFQICEQDLHLQSRVLYIILKNHIQEENKMEVKDFIMKKLRVLMIEHVRMFKEIQDKEQELKILLEEYQDILKDEEIEGLEKEFKYHDEEEEVQSISQTDENIGEDQQQQVQNNFKEFIDKQSKQGDESPFSSTNKKIPVNQSLRDLRKSDSKHYPNHKLSQQKSIDVNSPLLRQNSQISLQNHRQQSQENNSQKTYSARHIAGFSQENQEKGAQTTSASQIQQPNQNSSQFSQQSQYLKQNNYTHESVNSQKQNNRRKSSQSNLSKMLANRTLRKQKIKSRVTQLQLELEKIAPIPLNAVMIWKFLERPVRNYEGIKSISNSFFWEYFKEPLTEYQHIVLNFMFCLIIIQNKSKNDSSWRSLLLQNHDIFLKVLDLEYINVYKQPGFLFCKYIGETLINIFSNKGKKTEVIKSDKFAYLRKVLLNSKIRELVDISKSLEVCIKNK</sequence>
<dbReference type="InParanoid" id="Q23FC2"/>